<proteinExistence type="predicted"/>
<feature type="compositionally biased region" description="Low complexity" evidence="2">
    <location>
        <begin position="1334"/>
        <end position="1343"/>
    </location>
</feature>
<reference evidence="6" key="1">
    <citation type="submission" date="2021-01" db="UniProtKB">
        <authorList>
            <consortium name="EnsemblMetazoa"/>
        </authorList>
    </citation>
    <scope>IDENTIFICATION</scope>
</reference>
<dbReference type="PANTHER" id="PTHR24116">
    <property type="entry name" value="KINASE D-INTERACTING SUBSTRATE OF 220 KDA"/>
    <property type="match status" value="1"/>
</dbReference>
<feature type="compositionally biased region" description="Basic residues" evidence="2">
    <location>
        <begin position="1299"/>
        <end position="1311"/>
    </location>
</feature>
<feature type="repeat" description="ANK" evidence="1">
    <location>
        <begin position="75"/>
        <end position="107"/>
    </location>
</feature>
<feature type="repeat" description="ANK" evidence="1">
    <location>
        <begin position="174"/>
        <end position="206"/>
    </location>
</feature>
<feature type="region of interest" description="Disordered" evidence="2">
    <location>
        <begin position="1525"/>
        <end position="1563"/>
    </location>
</feature>
<dbReference type="Gene3D" id="1.25.40.20">
    <property type="entry name" value="Ankyrin repeat-containing domain"/>
    <property type="match status" value="4"/>
</dbReference>
<keyword evidence="3" id="KW-0812">Transmembrane</keyword>
<keyword evidence="3" id="KW-0472">Membrane</keyword>
<dbReference type="InterPro" id="IPR011646">
    <property type="entry name" value="KAP_P-loop"/>
</dbReference>
<dbReference type="PRINTS" id="PR01415">
    <property type="entry name" value="ANKYRIN"/>
</dbReference>
<feature type="repeat" description="ANK" evidence="1">
    <location>
        <begin position="339"/>
        <end position="371"/>
    </location>
</feature>
<dbReference type="InterPro" id="IPR002110">
    <property type="entry name" value="Ankyrin_rpt"/>
</dbReference>
<keyword evidence="7" id="KW-1185">Reference proteome</keyword>
<feature type="repeat" description="ANK" evidence="1">
    <location>
        <begin position="141"/>
        <end position="173"/>
    </location>
</feature>
<dbReference type="Pfam" id="PF23307">
    <property type="entry name" value="SAM_KIDINS220"/>
    <property type="match status" value="1"/>
</dbReference>
<dbReference type="SMART" id="SM00248">
    <property type="entry name" value="ANK"/>
    <property type="match status" value="11"/>
</dbReference>
<evidence type="ECO:0000259" key="5">
    <source>
        <dbReference type="Pfam" id="PF23307"/>
    </source>
</evidence>
<dbReference type="Proteomes" id="UP000594262">
    <property type="component" value="Unplaced"/>
</dbReference>
<feature type="domain" description="KAP NTPase" evidence="4">
    <location>
        <begin position="451"/>
        <end position="988"/>
    </location>
</feature>
<dbReference type="GO" id="GO:0019887">
    <property type="term" value="F:protein kinase regulator activity"/>
    <property type="evidence" value="ECO:0007669"/>
    <property type="project" value="TreeGrafter"/>
</dbReference>
<dbReference type="InterPro" id="IPR036770">
    <property type="entry name" value="Ankyrin_rpt-contain_sf"/>
</dbReference>
<dbReference type="SUPFAM" id="SSF47769">
    <property type="entry name" value="SAM/Pointed domain"/>
    <property type="match status" value="1"/>
</dbReference>
<feature type="transmembrane region" description="Helical" evidence="3">
    <location>
        <begin position="703"/>
        <end position="732"/>
    </location>
</feature>
<dbReference type="SUPFAM" id="SSF48403">
    <property type="entry name" value="Ankyrin repeat"/>
    <property type="match status" value="1"/>
</dbReference>
<dbReference type="PROSITE" id="PS50088">
    <property type="entry name" value="ANK_REPEAT"/>
    <property type="match status" value="10"/>
</dbReference>
<dbReference type="RefSeq" id="XP_066918424.1">
    <property type="nucleotide sequence ID" value="XM_067062323.1"/>
</dbReference>
<feature type="domain" description="Kinase D-interacting substrate of 220 kDa-like SAM" evidence="5">
    <location>
        <begin position="1146"/>
        <end position="1226"/>
    </location>
</feature>
<feature type="repeat" description="ANK" evidence="1">
    <location>
        <begin position="306"/>
        <end position="338"/>
    </location>
</feature>
<dbReference type="PANTHER" id="PTHR24116:SF0">
    <property type="entry name" value="KINASE D-INTERACTING SUBSTRATE OF 220 KDA"/>
    <property type="match status" value="1"/>
</dbReference>
<protein>
    <recommendedName>
        <fullName evidence="8">KAP NTPase domain-containing protein</fullName>
    </recommendedName>
</protein>
<dbReference type="GO" id="GO:0030165">
    <property type="term" value="F:PDZ domain binding"/>
    <property type="evidence" value="ECO:0007669"/>
    <property type="project" value="TreeGrafter"/>
</dbReference>
<dbReference type="OrthoDB" id="6084525at2759"/>
<evidence type="ECO:0000256" key="2">
    <source>
        <dbReference type="SAM" id="MobiDB-lite"/>
    </source>
</evidence>
<feature type="transmembrane region" description="Helical" evidence="3">
    <location>
        <begin position="531"/>
        <end position="554"/>
    </location>
</feature>
<feature type="repeat" description="ANK" evidence="1">
    <location>
        <begin position="207"/>
        <end position="239"/>
    </location>
</feature>
<feature type="region of interest" description="Disordered" evidence="2">
    <location>
        <begin position="1474"/>
        <end position="1507"/>
    </location>
</feature>
<sequence>MGRVRMEEDVRIQLFQSIENNNLDGVIDCIEEGVNLEEADSHGQTPLIFAAEKGHLEIVAELLNRNVDANAKDQDGWTPLIAASKEGHVDVVGVLLENAAKYNIPDMGGWTPLVWAAYKGHTDVVHELLNYGANPEARGQHNMTALIWASGRGHTGVVSKLINRGAKAEVADKYGTTALIWACRKGHYEVIKMLLNAGANCNAVGTHGWTPIIMAAKGGYGDVLTLLLDESTNVNAVDHQGLSALGWAAKEGYEELVGKLIGKGAFLNIPDNRGDSPLIIASKEGHASVVRTLVNAYAEIEITDSDGKTALFHGVEKGHVAVVRELLLAGANTEVTNKEGETPLLRGAKRKHTQCVKLLLEKGANPAITDKKGDTPLHIAIRNRFAGLCEALLNDQKNSKILHQPNKAGETPYSIDLQNKPSILPGFFQGQQVNHDFDKMDYCTQQELLLATISEYLMEPSFSTPLTLGMYSRWGTGKSTQLKRLVELLEEAKSSVPIIPFRVTAPVVFMCILAAVILSVVFWIATDSWEVGVASAIVLVNVFLIFFVVARVTLISHSRGLRSAGEAMTNFIYRCVWFLKLIYCIPPSIQEVKPALPVHLMTVDLTRSVLVGDNPMTSLVNFIRELNDSIEQNIGIVIPRLYRIFQSGPYRTPSGGKSIFRTKWKKSCCCVPSFLISIVVFACLLVGLILYGAWKLNGPSAAIAIQIACLCVLGGFLLANLLRFFIIIYCLVLPMKKRVNFVSTQAGIQEETFLSVVKQELDLCVDMLECLDGFAQRQTRIIVHIDLLESLEQQKVLGLIDSLKFMISAPGHPFIFVLSVDPRLLIKAMDQSLTIVHGPVNAYDYLRNLVDLPFYISEPSKTKVDGLVPLELRNILEDQQISDNEESELEWDDNADINGDVISRVSLPRDQQKHDVIANGGNGHVPNGNGTVPKLRSVKFPLEQSGNDGCTNNNESISEDISNMIRTNMNGNLNDIKRVMNVISLKARILKSSDIHFQLPRLGIWVNMCDVWPHKASWFILLCMDVSLALPDKMSIRRLYNLLGYAMPMVGDHEENTGNAANYFDTFLASHKPVINVADVRMFTPFLFYLDPTIRSLMIDYMVALKSGTISKNPSIAHQFSSRSNFPISPSDSSKFIWRGGIDEQYLSKMTPEDVVSQLAEIEGIETSLVPSYRDRILENNINGRVLISCDMNELREAMQMKFGDWQLFKAWINSSRFKDNSSRSEKSYYRPSSRSANGDGSQSESIPGSPKQSSVSSYNPTQKGTSRLPALNETPDSSSNQPYTSHSPRNSPLQSRTRSGKQRKGGKSKARSLESEGSSPLKGPSPNPTLQRSADSSFASTDADNRSQQLSSFSDNEPSSSRYVQRVGSNNRQVTRPKQYHQQPQRNRVPPIAGLDQGVDSLERGTKPSDTWIGKNERSFNKTNDTISSTSSQEFIQTSFEKQEESLHQIKPWQLSDGDESCSERGNEIVETSFTSTHQKRHLTSGLRKETRPPSLSEVPLPPASMLNESHEDYIDLENHDSEHDALLSSSPPTSLDRKNAFQNSARLRGMSNYTTSTDSDRQYLVENNNVVDS</sequence>
<dbReference type="PROSITE" id="PS50297">
    <property type="entry name" value="ANK_REP_REGION"/>
    <property type="match status" value="8"/>
</dbReference>
<feature type="repeat" description="ANK" evidence="1">
    <location>
        <begin position="240"/>
        <end position="272"/>
    </location>
</feature>
<dbReference type="Gene3D" id="1.10.150.50">
    <property type="entry name" value="Transcription Factor, Ets-1"/>
    <property type="match status" value="1"/>
</dbReference>
<feature type="compositionally biased region" description="Polar residues" evidence="2">
    <location>
        <begin position="1422"/>
        <end position="1431"/>
    </location>
</feature>
<dbReference type="Pfam" id="PF07693">
    <property type="entry name" value="KAP_NTPase"/>
    <property type="match status" value="1"/>
</dbReference>
<feature type="repeat" description="ANK" evidence="1">
    <location>
        <begin position="273"/>
        <end position="305"/>
    </location>
</feature>
<accession>A0A7M5VG96</accession>
<feature type="compositionally biased region" description="Polar residues" evidence="2">
    <location>
        <begin position="1542"/>
        <end position="1559"/>
    </location>
</feature>
<evidence type="ECO:0000256" key="3">
    <source>
        <dbReference type="SAM" id="Phobius"/>
    </source>
</evidence>
<feature type="repeat" description="ANK" evidence="1">
    <location>
        <begin position="108"/>
        <end position="140"/>
    </location>
</feature>
<feature type="compositionally biased region" description="Polar residues" evidence="2">
    <location>
        <begin position="1347"/>
        <end position="1387"/>
    </location>
</feature>
<keyword evidence="3" id="KW-1133">Transmembrane helix</keyword>
<dbReference type="InterPro" id="IPR013761">
    <property type="entry name" value="SAM/pointed_sf"/>
</dbReference>
<feature type="transmembrane region" description="Helical" evidence="3">
    <location>
        <begin position="669"/>
        <end position="691"/>
    </location>
</feature>
<organism evidence="6 7">
    <name type="scientific">Clytia hemisphaerica</name>
    <dbReference type="NCBI Taxonomy" id="252671"/>
    <lineage>
        <taxon>Eukaryota</taxon>
        <taxon>Metazoa</taxon>
        <taxon>Cnidaria</taxon>
        <taxon>Hydrozoa</taxon>
        <taxon>Hydroidolina</taxon>
        <taxon>Leptothecata</taxon>
        <taxon>Obeliida</taxon>
        <taxon>Clytiidae</taxon>
        <taxon>Clytia</taxon>
    </lineage>
</organism>
<feature type="repeat" description="ANK" evidence="1">
    <location>
        <begin position="42"/>
        <end position="74"/>
    </location>
</feature>
<name>A0A7M5VG96_9CNID</name>
<evidence type="ECO:0000313" key="6">
    <source>
        <dbReference type="EnsemblMetazoa" id="CLYHEMP010545.1"/>
    </source>
</evidence>
<evidence type="ECO:0000259" key="4">
    <source>
        <dbReference type="Pfam" id="PF07693"/>
    </source>
</evidence>
<feature type="compositionally biased region" description="Polar residues" evidence="2">
    <location>
        <begin position="1231"/>
        <end position="1266"/>
    </location>
</feature>
<dbReference type="EnsemblMetazoa" id="CLYHEMT010545.1">
    <property type="protein sequence ID" value="CLYHEMP010545.1"/>
    <property type="gene ID" value="CLYHEMG010545"/>
</dbReference>
<dbReference type="InterPro" id="IPR057092">
    <property type="entry name" value="SAM_KIDINS220"/>
</dbReference>
<feature type="region of interest" description="Disordered" evidence="2">
    <location>
        <begin position="1221"/>
        <end position="1431"/>
    </location>
</feature>
<evidence type="ECO:0008006" key="8">
    <source>
        <dbReference type="Google" id="ProtNLM"/>
    </source>
</evidence>
<feature type="transmembrane region" description="Helical" evidence="3">
    <location>
        <begin position="503"/>
        <end position="525"/>
    </location>
</feature>
<keyword evidence="1" id="KW-0040">ANK repeat</keyword>
<dbReference type="Pfam" id="PF12796">
    <property type="entry name" value="Ank_2"/>
    <property type="match status" value="4"/>
</dbReference>
<evidence type="ECO:0000256" key="1">
    <source>
        <dbReference type="PROSITE-ProRule" id="PRU00023"/>
    </source>
</evidence>
<dbReference type="InterPro" id="IPR052771">
    <property type="entry name" value="Neurotrophin_sig_adaptor"/>
</dbReference>
<dbReference type="GeneID" id="136805767"/>
<dbReference type="Pfam" id="PF00023">
    <property type="entry name" value="Ank"/>
    <property type="match status" value="1"/>
</dbReference>
<feature type="compositionally biased region" description="Polar residues" evidence="2">
    <location>
        <begin position="1275"/>
        <end position="1295"/>
    </location>
</feature>
<evidence type="ECO:0000313" key="7">
    <source>
        <dbReference type="Proteomes" id="UP000594262"/>
    </source>
</evidence>